<dbReference type="EMBL" id="JAUTAS010000001">
    <property type="protein sequence ID" value="MDQ1110030.1"/>
    <property type="molecule type" value="Genomic_DNA"/>
</dbReference>
<comment type="caution">
    <text evidence="1">The sequence shown here is derived from an EMBL/GenBank/DDBJ whole genome shotgun (WGS) entry which is preliminary data.</text>
</comment>
<reference evidence="1" key="1">
    <citation type="submission" date="2023-07" db="EMBL/GenBank/DDBJ databases">
        <title>Functional and genomic diversity of the sorghum phyllosphere microbiome.</title>
        <authorList>
            <person name="Shade A."/>
        </authorList>
    </citation>
    <scope>NUCLEOTIDE SEQUENCE</scope>
    <source>
        <strain evidence="1">SORGH_AS_0457</strain>
    </source>
</reference>
<evidence type="ECO:0000313" key="1">
    <source>
        <dbReference type="EMBL" id="MDQ1110030.1"/>
    </source>
</evidence>
<sequence length="141" mass="14855">MLPSSDAGGGRTIEFQYAFLRDGERIGGMGVFGAEAVAERAEGREWLCTLDLTPVWVLEDMLRFKKSLGHTDDDITFVAGLAQGLLNAFAGQADNKDARSYVAVTSVASLDQAGVPVMGAVPVLFDGTVVLAEFAMPNGGV</sequence>
<name>A0AAP5EBN1_9GAMM</name>
<dbReference type="Proteomes" id="UP001226084">
    <property type="component" value="Unassembled WGS sequence"/>
</dbReference>
<accession>A0AAP5EBN1</accession>
<gene>
    <name evidence="1" type="ORF">QE424_003189</name>
</gene>
<proteinExistence type="predicted"/>
<dbReference type="AlphaFoldDB" id="A0AAP5EBN1"/>
<protein>
    <submittedName>
        <fullName evidence="1">Uncharacterized protein</fullName>
    </submittedName>
</protein>
<organism evidence="1 2">
    <name type="scientific">Stenotrophomonas rhizophila</name>
    <dbReference type="NCBI Taxonomy" id="216778"/>
    <lineage>
        <taxon>Bacteria</taxon>
        <taxon>Pseudomonadati</taxon>
        <taxon>Pseudomonadota</taxon>
        <taxon>Gammaproteobacteria</taxon>
        <taxon>Lysobacterales</taxon>
        <taxon>Lysobacteraceae</taxon>
        <taxon>Stenotrophomonas</taxon>
    </lineage>
</organism>
<dbReference type="RefSeq" id="WP_307107543.1">
    <property type="nucleotide sequence ID" value="NZ_JAUTAS010000001.1"/>
</dbReference>
<evidence type="ECO:0000313" key="2">
    <source>
        <dbReference type="Proteomes" id="UP001226084"/>
    </source>
</evidence>